<comment type="caution">
    <text evidence="1">The sequence shown here is derived from an EMBL/GenBank/DDBJ whole genome shotgun (WGS) entry which is preliminary data.</text>
</comment>
<evidence type="ECO:0000313" key="2">
    <source>
        <dbReference type="Proteomes" id="UP000462055"/>
    </source>
</evidence>
<dbReference type="AlphaFoldDB" id="A0A6I4M6W4"/>
<sequence>MSYAIVWEAKATGMLSRFLDDPKGAAAVLDAVDRLSQDPRPASAFPYGDVDRRLRVGRYRVWYAIDDQVKEVHVAYVDRV</sequence>
<organism evidence="1 2">
    <name type="scientific">Actinomadura physcomitrii</name>
    <dbReference type="NCBI Taxonomy" id="2650748"/>
    <lineage>
        <taxon>Bacteria</taxon>
        <taxon>Bacillati</taxon>
        <taxon>Actinomycetota</taxon>
        <taxon>Actinomycetes</taxon>
        <taxon>Streptosporangiales</taxon>
        <taxon>Thermomonosporaceae</taxon>
        <taxon>Actinomadura</taxon>
    </lineage>
</organism>
<accession>A0A6I4M6W4</accession>
<dbReference type="SUPFAM" id="SSF143011">
    <property type="entry name" value="RelE-like"/>
    <property type="match status" value="1"/>
</dbReference>
<gene>
    <name evidence="1" type="ORF">F8568_003730</name>
</gene>
<protein>
    <submittedName>
        <fullName evidence="1">Type II toxin-antitoxin system RelE/ParE family toxin</fullName>
    </submittedName>
</protein>
<evidence type="ECO:0000313" key="1">
    <source>
        <dbReference type="EMBL" id="MVZ99500.1"/>
    </source>
</evidence>
<dbReference type="InterPro" id="IPR035093">
    <property type="entry name" value="RelE/ParE_toxin_dom_sf"/>
</dbReference>
<dbReference type="Proteomes" id="UP000462055">
    <property type="component" value="Unassembled WGS sequence"/>
</dbReference>
<dbReference type="RefSeq" id="WP_151591314.1">
    <property type="nucleotide sequence ID" value="NZ_WBMS02000002.1"/>
</dbReference>
<dbReference type="Gene3D" id="3.30.2310.20">
    <property type="entry name" value="RelE-like"/>
    <property type="match status" value="1"/>
</dbReference>
<name>A0A6I4M6W4_9ACTN</name>
<dbReference type="EMBL" id="WBMS02000002">
    <property type="protein sequence ID" value="MVZ99500.1"/>
    <property type="molecule type" value="Genomic_DNA"/>
</dbReference>
<proteinExistence type="predicted"/>
<reference evidence="1" key="1">
    <citation type="submission" date="2019-12" db="EMBL/GenBank/DDBJ databases">
        <title>Actinomadura physcomitrii sp. nov., a novel actinomycete isolated from moss [Physcomitrium sphaericum (Ludw) Fuernr].</title>
        <authorList>
            <person name="Zhuang X."/>
        </authorList>
    </citation>
    <scope>NUCLEOTIDE SEQUENCE [LARGE SCALE GENOMIC DNA]</scope>
    <source>
        <strain evidence="1">LD22</strain>
    </source>
</reference>
<keyword evidence="2" id="KW-1185">Reference proteome</keyword>